<dbReference type="Gene3D" id="3.40.50.10130">
    <property type="match status" value="1"/>
</dbReference>
<organism evidence="1 2">
    <name type="scientific">Maudiozyma exigua</name>
    <name type="common">Yeast</name>
    <name type="synonym">Kazachstania exigua</name>
    <dbReference type="NCBI Taxonomy" id="34358"/>
    <lineage>
        <taxon>Eukaryota</taxon>
        <taxon>Fungi</taxon>
        <taxon>Dikarya</taxon>
        <taxon>Ascomycota</taxon>
        <taxon>Saccharomycotina</taxon>
        <taxon>Saccharomycetes</taxon>
        <taxon>Saccharomycetales</taxon>
        <taxon>Saccharomycetaceae</taxon>
        <taxon>Maudiozyma</taxon>
    </lineage>
</organism>
<dbReference type="Proteomes" id="UP000750334">
    <property type="component" value="Unassembled WGS sequence"/>
</dbReference>
<sequence length="705" mass="82827">MFSEPWEPEKEINTLDFGGNINHTLSEHIVVDQKTQNNLKNIVHKLLPGNEISNLKTSLNKKSRLELYLLTFVLGQKQNKIPRTFLFTTHWPKKKVTQELTVPARTPKEKLEITKECQDVIKNVSRNKKTVNESLPYEFISRCTISNYKLIILNRNKQNRKTKLFKRLNSTWSSKIEKKWSDIVNEELIQIECTDIKPSKTIEFQYLDVPQIRDYIIPLTGRIPIIEYNKRNISSHTWNITEQPTYPVELFYNLERLLFDDSFHDLEFYLIRIKNYKADYHKTKNNSFGYKRIWKLEKQLLKSIDWNPFKKMNEKDRWGFSNLENIKQVTIQIPLDAINFNYLNFSSIDLINVQNKKFNSYQFGLNMIDPTIPLQNLEESSFHDITNSRLSIDFYDKSTTTETINTSLVPEKRSLLDPTILTIIQAKKLKKSLSNSSFNRNSKIQDSLTFGINKNLELSISESTQNSFGPNIVHHFTLVPPPLSIAIKPKTVIINSSKLLVNHSILFKLDSSQNCNLIERKVSLMCDFIISSECCITRVKLENFQQCDKNGQLCYSSSFRQLTQYFKKIVVLVEYKEVTEQTDVDLFWKISLFLNLEQFQIHFVTKTEEPKSYDILILSYILKYINKLSPSSELNLSDRIGHNDFELLCQLTKNPLLSFEILNEHTLLQFFKNVQLSETRNQLPITRLLTEWQWMSLKNLFSVTW</sequence>
<accession>A0A9P6WBF7</accession>
<dbReference type="EMBL" id="PUHR01000069">
    <property type="protein sequence ID" value="KAG0668360.1"/>
    <property type="molecule type" value="Genomic_DNA"/>
</dbReference>
<protein>
    <submittedName>
        <fullName evidence="1">ZIP super</fullName>
    </submittedName>
</protein>
<evidence type="ECO:0000313" key="1">
    <source>
        <dbReference type="EMBL" id="KAG0668360.1"/>
    </source>
</evidence>
<dbReference type="OrthoDB" id="4069286at2759"/>
<keyword evidence="2" id="KW-1185">Reference proteome</keyword>
<proteinExistence type="predicted"/>
<reference evidence="1 2" key="1">
    <citation type="submission" date="2020-11" db="EMBL/GenBank/DDBJ databases">
        <title>Kefir isolates.</title>
        <authorList>
            <person name="Marcisauskas S."/>
            <person name="Kim Y."/>
            <person name="Blasche S."/>
        </authorList>
    </citation>
    <scope>NUCLEOTIDE SEQUENCE [LARGE SCALE GENOMIC DNA]</scope>
    <source>
        <strain evidence="1 2">OG2</strain>
    </source>
</reference>
<comment type="caution">
    <text evidence="1">The sequence shown here is derived from an EMBL/GenBank/DDBJ whole genome shotgun (WGS) entry which is preliminary data.</text>
</comment>
<name>A0A9P6WBF7_MAUEX</name>
<dbReference type="AlphaFoldDB" id="A0A9P6WBF7"/>
<gene>
    <name evidence="1" type="primary">ZIP2</name>
    <name evidence="1" type="ORF">C6P45_004712</name>
</gene>
<evidence type="ECO:0000313" key="2">
    <source>
        <dbReference type="Proteomes" id="UP000750334"/>
    </source>
</evidence>